<dbReference type="InterPro" id="IPR005556">
    <property type="entry name" value="SUN"/>
</dbReference>
<dbReference type="AlphaFoldDB" id="A0A9W4TXG1"/>
<dbReference type="InterPro" id="IPR053088">
    <property type="entry name" value="Beta-glucosidase/SUN-like"/>
</dbReference>
<protein>
    <submittedName>
        <fullName evidence="3">Uncharacterized protein</fullName>
    </submittedName>
</protein>
<evidence type="ECO:0000256" key="1">
    <source>
        <dbReference type="ARBA" id="ARBA00010579"/>
    </source>
</evidence>
<dbReference type="OrthoDB" id="5554151at2759"/>
<dbReference type="EMBL" id="CANTUO010000003">
    <property type="protein sequence ID" value="CAI5758692.1"/>
    <property type="molecule type" value="Genomic_DNA"/>
</dbReference>
<evidence type="ECO:0000256" key="2">
    <source>
        <dbReference type="SAM" id="SignalP"/>
    </source>
</evidence>
<feature type="chain" id="PRO_5040776564" evidence="2">
    <location>
        <begin position="18"/>
        <end position="277"/>
    </location>
</feature>
<sequence length="277" mass="30184">MLFNTFFLFVVSSLVYSQPVQKCALPKDIVSVGTHGWAMSPDEPCIPGKYCPYACPPGQLMNQWAESSKAYAYPDSMNGGLKCNSDGSVSKSFDRPYCKDGKKTVSVKNKSGKEVSFCQTVLPGNEAMLIPTGIQGNSEQVLAVPGTDYWASTAAHYYINKPGIGTKQGCVWGKSSEDIGNWAPYVAGMNMDKNGNTFVKIGYNPKYIDDFNGKVPNFGIRIVCDDKSKCNGLECEINPKDGYNKVRGPSKGVSLNAQYCIVTATNYSKAKIEVFEV</sequence>
<keyword evidence="4" id="KW-1185">Reference proteome</keyword>
<dbReference type="PANTHER" id="PTHR31654:SF0">
    <property type="entry name" value="SECRETED BETA-GLUCOSIDASE ADG3-RELATED"/>
    <property type="match status" value="1"/>
</dbReference>
<organism evidence="3 4">
    <name type="scientific">Candida verbasci</name>
    <dbReference type="NCBI Taxonomy" id="1227364"/>
    <lineage>
        <taxon>Eukaryota</taxon>
        <taxon>Fungi</taxon>
        <taxon>Dikarya</taxon>
        <taxon>Ascomycota</taxon>
        <taxon>Saccharomycotina</taxon>
        <taxon>Pichiomycetes</taxon>
        <taxon>Debaryomycetaceae</taxon>
        <taxon>Candida/Lodderomyces clade</taxon>
        <taxon>Candida</taxon>
    </lineage>
</organism>
<dbReference type="PANTHER" id="PTHR31654">
    <property type="entry name" value="SECRETED BETA-GLUCOSIDASE ADG3-RELATED"/>
    <property type="match status" value="1"/>
</dbReference>
<comment type="similarity">
    <text evidence="1">Belongs to the SUN family.</text>
</comment>
<name>A0A9W4TXG1_9ASCO</name>
<evidence type="ECO:0000313" key="3">
    <source>
        <dbReference type="EMBL" id="CAI5758692.1"/>
    </source>
</evidence>
<reference evidence="3" key="1">
    <citation type="submission" date="2022-12" db="EMBL/GenBank/DDBJ databases">
        <authorList>
            <person name="Brejova B."/>
        </authorList>
    </citation>
    <scope>NUCLEOTIDE SEQUENCE</scope>
</reference>
<feature type="signal peptide" evidence="2">
    <location>
        <begin position="1"/>
        <end position="17"/>
    </location>
</feature>
<proteinExistence type="inferred from homology"/>
<evidence type="ECO:0000313" key="4">
    <source>
        <dbReference type="Proteomes" id="UP001152885"/>
    </source>
</evidence>
<dbReference type="Proteomes" id="UP001152885">
    <property type="component" value="Unassembled WGS sequence"/>
</dbReference>
<gene>
    <name evidence="3" type="ORF">CANVERA_P3204</name>
</gene>
<comment type="caution">
    <text evidence="3">The sequence shown here is derived from an EMBL/GenBank/DDBJ whole genome shotgun (WGS) entry which is preliminary data.</text>
</comment>
<keyword evidence="2" id="KW-0732">Signal</keyword>
<accession>A0A9W4TXG1</accession>
<dbReference type="Pfam" id="PF03856">
    <property type="entry name" value="SUN"/>
    <property type="match status" value="1"/>
</dbReference>